<dbReference type="InterPro" id="IPR001789">
    <property type="entry name" value="Sig_transdc_resp-reg_receiver"/>
</dbReference>
<keyword evidence="8" id="KW-1185">Reference proteome</keyword>
<feature type="transmembrane region" description="Helical" evidence="4">
    <location>
        <begin position="94"/>
        <end position="114"/>
    </location>
</feature>
<keyword evidence="4" id="KW-0812">Transmembrane</keyword>
<evidence type="ECO:0000256" key="1">
    <source>
        <dbReference type="ARBA" id="ARBA00000085"/>
    </source>
</evidence>
<dbReference type="InterPro" id="IPR005467">
    <property type="entry name" value="His_kinase_dom"/>
</dbReference>
<dbReference type="SMART" id="SM00387">
    <property type="entry name" value="HATPase_c"/>
    <property type="match status" value="1"/>
</dbReference>
<dbReference type="PANTHER" id="PTHR43065">
    <property type="entry name" value="SENSOR HISTIDINE KINASE"/>
    <property type="match status" value="1"/>
</dbReference>
<evidence type="ECO:0000259" key="5">
    <source>
        <dbReference type="PROSITE" id="PS50109"/>
    </source>
</evidence>
<dbReference type="EC" id="2.7.13.3" evidence="2"/>
<comment type="caution">
    <text evidence="7">The sequence shown here is derived from an EMBL/GenBank/DDBJ whole genome shotgun (WGS) entry which is preliminary data.</text>
</comment>
<evidence type="ECO:0000313" key="8">
    <source>
        <dbReference type="Proteomes" id="UP000756530"/>
    </source>
</evidence>
<dbReference type="RefSeq" id="WP_218392126.1">
    <property type="nucleotide sequence ID" value="NZ_JAHUZE010000002.1"/>
</dbReference>
<evidence type="ECO:0000256" key="2">
    <source>
        <dbReference type="ARBA" id="ARBA00012438"/>
    </source>
</evidence>
<sequence length="777" mass="83197">MIQAERQIAPLERRFEDRFTQDRFLRRSAITFTIITLFIAGSVLVEGWFLGHDVFVRLFPGFAAMVPSTATSLAVLSAVQLLRLTGQDRIQPLVSWAAVGVAVFAIVNLGISAAQIGSIDLRSDRMSLATAFGLVLVAATQVSHHLGPRAAWVGTLLATVGLFLASVALVGYLFDAASLYSFILLSATALHSALSLFLLFLAHLVATARTNWLRNFLGRGPGARLARLLLPGAILIPAGLTYAAAYLVDTGQASSLLVRGMLVLALTVVLLAALVTFARVRNLELAQSRREILRLRDTLDALNVAAFVFDHYGRGLLMNQRAVELAGPSERPEDWFTDGRFYAIGTFAPLHGAAHPASLLEGPPPEDALYVGWLDIHGRNRSLRLSARRLTSEEGALDRIIVTVVDETESWNAKDEIAKIERLDAAGQITGGAAHEFSNILGAIQLTADMGLMNAEGAAREGFETIARACERGARMTDRLLRLSRDGLGLPQATDLVEALASIAKLAGNMMPESVRLSVDLPPHSHYAYVDPADLEAALLNLAINARNALVASGQSGEIRMALTTIDRKALISVSDDGPGMSPETLSRATTPFYTTQGEAGGSGLGLSQVEGFARRSGGDFDLRSKLRHGTEARVTLPLLDPDDVKAGRADPGPADLSGLRILVVEDDPQFGDVLPASLADVGADVAAFTNAEDALASFDPAAVDVLLTDVRLPGGMDGMTFAKHIRARAPDLPILFLTGYTEEGTTTRDDVGGIVLRKPIRLSMLTNAIDILRTRF</sequence>
<evidence type="ECO:0000256" key="4">
    <source>
        <dbReference type="SAM" id="Phobius"/>
    </source>
</evidence>
<protein>
    <recommendedName>
        <fullName evidence="2">histidine kinase</fullName>
        <ecNumber evidence="2">2.7.13.3</ecNumber>
    </recommendedName>
</protein>
<proteinExistence type="predicted"/>
<feature type="transmembrane region" description="Helical" evidence="4">
    <location>
        <begin position="62"/>
        <end position="82"/>
    </location>
</feature>
<keyword evidence="3" id="KW-0597">Phosphoprotein</keyword>
<evidence type="ECO:0000256" key="3">
    <source>
        <dbReference type="PROSITE-ProRule" id="PRU00169"/>
    </source>
</evidence>
<feature type="domain" description="Histidine kinase" evidence="5">
    <location>
        <begin position="432"/>
        <end position="641"/>
    </location>
</feature>
<dbReference type="Pfam" id="PF00072">
    <property type="entry name" value="Response_reg"/>
    <property type="match status" value="1"/>
</dbReference>
<reference evidence="7 8" key="1">
    <citation type="submission" date="2021-05" db="EMBL/GenBank/DDBJ databases">
        <title>Culturable bacteria isolated from Daya Bay.</title>
        <authorList>
            <person name="Zheng W."/>
            <person name="Yu S."/>
            <person name="Huang Y."/>
        </authorList>
    </citation>
    <scope>NUCLEOTIDE SEQUENCE [LARGE SCALE GENOMIC DNA]</scope>
    <source>
        <strain evidence="7 8">DP4N28-5</strain>
    </source>
</reference>
<keyword evidence="4" id="KW-1133">Transmembrane helix</keyword>
<accession>A0ABS6T3P2</accession>
<gene>
    <name evidence="7" type="ORF">KJP28_08485</name>
</gene>
<feature type="domain" description="Response regulatory" evidence="6">
    <location>
        <begin position="661"/>
        <end position="774"/>
    </location>
</feature>
<feature type="transmembrane region" description="Helical" evidence="4">
    <location>
        <begin position="28"/>
        <end position="50"/>
    </location>
</feature>
<dbReference type="InterPro" id="IPR003661">
    <property type="entry name" value="HisK_dim/P_dom"/>
</dbReference>
<feature type="transmembrane region" description="Helical" evidence="4">
    <location>
        <begin position="260"/>
        <end position="280"/>
    </location>
</feature>
<dbReference type="CDD" id="cd00082">
    <property type="entry name" value="HisKA"/>
    <property type="match status" value="1"/>
</dbReference>
<dbReference type="PANTHER" id="PTHR43065:SF42">
    <property type="entry name" value="TWO-COMPONENT SENSOR PPRA"/>
    <property type="match status" value="1"/>
</dbReference>
<organism evidence="7 8">
    <name type="scientific">Maritimibacter dapengensis</name>
    <dbReference type="NCBI Taxonomy" id="2836868"/>
    <lineage>
        <taxon>Bacteria</taxon>
        <taxon>Pseudomonadati</taxon>
        <taxon>Pseudomonadota</taxon>
        <taxon>Alphaproteobacteria</taxon>
        <taxon>Rhodobacterales</taxon>
        <taxon>Roseobacteraceae</taxon>
        <taxon>Maritimibacter</taxon>
    </lineage>
</organism>
<keyword evidence="4" id="KW-0472">Membrane</keyword>
<feature type="modified residue" description="4-aspartylphosphate" evidence="3">
    <location>
        <position position="710"/>
    </location>
</feature>
<dbReference type="InterPro" id="IPR003594">
    <property type="entry name" value="HATPase_dom"/>
</dbReference>
<dbReference type="Pfam" id="PF02518">
    <property type="entry name" value="HATPase_c"/>
    <property type="match status" value="1"/>
</dbReference>
<dbReference type="PROSITE" id="PS50110">
    <property type="entry name" value="RESPONSE_REGULATORY"/>
    <property type="match status" value="1"/>
</dbReference>
<dbReference type="Proteomes" id="UP000756530">
    <property type="component" value="Unassembled WGS sequence"/>
</dbReference>
<dbReference type="PROSITE" id="PS50109">
    <property type="entry name" value="HIS_KIN"/>
    <property type="match status" value="1"/>
</dbReference>
<feature type="transmembrane region" description="Helical" evidence="4">
    <location>
        <begin position="180"/>
        <end position="207"/>
    </location>
</feature>
<feature type="transmembrane region" description="Helical" evidence="4">
    <location>
        <begin position="228"/>
        <end position="248"/>
    </location>
</feature>
<dbReference type="EMBL" id="JAHUZE010000002">
    <property type="protein sequence ID" value="MBV7378962.1"/>
    <property type="molecule type" value="Genomic_DNA"/>
</dbReference>
<comment type="catalytic activity">
    <reaction evidence="1">
        <text>ATP + protein L-histidine = ADP + protein N-phospho-L-histidine.</text>
        <dbReference type="EC" id="2.7.13.3"/>
    </reaction>
</comment>
<feature type="transmembrane region" description="Helical" evidence="4">
    <location>
        <begin position="150"/>
        <end position="174"/>
    </location>
</feature>
<dbReference type="SMART" id="SM00448">
    <property type="entry name" value="REC"/>
    <property type="match status" value="1"/>
</dbReference>
<evidence type="ECO:0000259" key="6">
    <source>
        <dbReference type="PROSITE" id="PS50110"/>
    </source>
</evidence>
<evidence type="ECO:0000313" key="7">
    <source>
        <dbReference type="EMBL" id="MBV7378962.1"/>
    </source>
</evidence>
<name>A0ABS6T3P2_9RHOB</name>
<dbReference type="SMART" id="SM00388">
    <property type="entry name" value="HisKA"/>
    <property type="match status" value="1"/>
</dbReference>